<dbReference type="InterPro" id="IPR036388">
    <property type="entry name" value="WH-like_DNA-bd_sf"/>
</dbReference>
<organism evidence="5 6">
    <name type="scientific">Enterovibrio norvegicus DSM 15893</name>
    <dbReference type="NCBI Taxonomy" id="1121869"/>
    <lineage>
        <taxon>Bacteria</taxon>
        <taxon>Pseudomonadati</taxon>
        <taxon>Pseudomonadota</taxon>
        <taxon>Gammaproteobacteria</taxon>
        <taxon>Vibrionales</taxon>
        <taxon>Vibrionaceae</taxon>
        <taxon>Enterovibrio</taxon>
    </lineage>
</organism>
<dbReference type="PROSITE" id="PS51118">
    <property type="entry name" value="HTH_HXLR"/>
    <property type="match status" value="1"/>
</dbReference>
<dbReference type="OrthoDB" id="9807069at2"/>
<dbReference type="AlphaFoldDB" id="A0A1I5J7N3"/>
<keyword evidence="1" id="KW-0805">Transcription regulation</keyword>
<evidence type="ECO:0000259" key="4">
    <source>
        <dbReference type="PROSITE" id="PS51118"/>
    </source>
</evidence>
<dbReference type="InterPro" id="IPR036390">
    <property type="entry name" value="WH_DNA-bd_sf"/>
</dbReference>
<dbReference type="STRING" id="1121869.SAMN03084138_00017"/>
<gene>
    <name evidence="5" type="ORF">SAMN03084138_00017</name>
</gene>
<evidence type="ECO:0000313" key="6">
    <source>
        <dbReference type="Proteomes" id="UP000182692"/>
    </source>
</evidence>
<proteinExistence type="predicted"/>
<feature type="domain" description="HTH hxlR-type" evidence="4">
    <location>
        <begin position="31"/>
        <end position="126"/>
    </location>
</feature>
<name>A0A1I5J7N3_9GAMM</name>
<dbReference type="EMBL" id="FOWR01000001">
    <property type="protein sequence ID" value="SFO68757.1"/>
    <property type="molecule type" value="Genomic_DNA"/>
</dbReference>
<evidence type="ECO:0000256" key="2">
    <source>
        <dbReference type="ARBA" id="ARBA00023125"/>
    </source>
</evidence>
<dbReference type="GO" id="GO:0003677">
    <property type="term" value="F:DNA binding"/>
    <property type="evidence" value="ECO:0007669"/>
    <property type="project" value="UniProtKB-KW"/>
</dbReference>
<dbReference type="Proteomes" id="UP000182692">
    <property type="component" value="Unassembled WGS sequence"/>
</dbReference>
<dbReference type="SUPFAM" id="SSF46785">
    <property type="entry name" value="Winged helix' DNA-binding domain"/>
    <property type="match status" value="1"/>
</dbReference>
<dbReference type="Gene3D" id="1.10.10.10">
    <property type="entry name" value="Winged helix-like DNA-binding domain superfamily/Winged helix DNA-binding domain"/>
    <property type="match status" value="1"/>
</dbReference>
<reference evidence="5 6" key="1">
    <citation type="submission" date="2016-10" db="EMBL/GenBank/DDBJ databases">
        <authorList>
            <person name="de Groot N.N."/>
        </authorList>
    </citation>
    <scope>NUCLEOTIDE SEQUENCE [LARGE SCALE GENOMIC DNA]</scope>
    <source>
        <strain evidence="5 6">DSM 15893</strain>
    </source>
</reference>
<evidence type="ECO:0000313" key="5">
    <source>
        <dbReference type="EMBL" id="SFO68757.1"/>
    </source>
</evidence>
<keyword evidence="3" id="KW-0804">Transcription</keyword>
<dbReference type="Pfam" id="PF01638">
    <property type="entry name" value="HxlR"/>
    <property type="match status" value="1"/>
</dbReference>
<protein>
    <submittedName>
        <fullName evidence="5">Transcriptional regulator, HxlR family</fullName>
    </submittedName>
</protein>
<evidence type="ECO:0000256" key="3">
    <source>
        <dbReference type="ARBA" id="ARBA00023163"/>
    </source>
</evidence>
<sequence>MTGRHEKMGNTKKVHAEIAAKAKPAVCLEPCPIERGMRIIGGKWKASILWHLKDEPVRFNDLCRQLGGASKKMVDQRLKEMEQYGLVNRNVLSTRPIAVSYEITDFGRSALCVLEKLRDWTEEYGV</sequence>
<dbReference type="InterPro" id="IPR002577">
    <property type="entry name" value="HTH_HxlR"/>
</dbReference>
<evidence type="ECO:0000256" key="1">
    <source>
        <dbReference type="ARBA" id="ARBA00023015"/>
    </source>
</evidence>
<dbReference type="PANTHER" id="PTHR33204:SF29">
    <property type="entry name" value="TRANSCRIPTIONAL REGULATOR"/>
    <property type="match status" value="1"/>
</dbReference>
<accession>A0A1I5J7N3</accession>
<keyword evidence="2" id="KW-0238">DNA-binding</keyword>
<dbReference type="PANTHER" id="PTHR33204">
    <property type="entry name" value="TRANSCRIPTIONAL REGULATOR, MARR FAMILY"/>
    <property type="match status" value="1"/>
</dbReference>